<dbReference type="GO" id="GO:0005524">
    <property type="term" value="F:ATP binding"/>
    <property type="evidence" value="ECO:0007669"/>
    <property type="project" value="UniProtKB-KW"/>
</dbReference>
<reference evidence="5 6" key="2">
    <citation type="journal article" date="2017" name="Front. Plant Sci.">
        <title>Gene Classification and Mining of Molecular Markers Useful in Red Clover (Trifolium pratense) Breeding.</title>
        <authorList>
            <person name="Istvanek J."/>
            <person name="Dluhosova J."/>
            <person name="Dluhos P."/>
            <person name="Patkova L."/>
            <person name="Nedelnik J."/>
            <person name="Repkova J."/>
        </authorList>
    </citation>
    <scope>NUCLEOTIDE SEQUENCE [LARGE SCALE GENOMIC DNA]</scope>
    <source>
        <strain evidence="6">cv. Tatra</strain>
        <tissue evidence="5">Young leaves</tissue>
    </source>
</reference>
<protein>
    <recommendedName>
        <fullName evidence="1">ATP-dependent DNA helicase</fullName>
        <ecNumber evidence="1">5.6.2.3</ecNumber>
    </recommendedName>
</protein>
<evidence type="ECO:0000256" key="1">
    <source>
        <dbReference type="RuleBase" id="RU363044"/>
    </source>
</evidence>
<evidence type="ECO:0000259" key="4">
    <source>
        <dbReference type="Pfam" id="PF21530"/>
    </source>
</evidence>
<keyword evidence="1" id="KW-0227">DNA damage</keyword>
<dbReference type="InterPro" id="IPR010285">
    <property type="entry name" value="DNA_helicase_pif1-like_DEAD"/>
</dbReference>
<dbReference type="STRING" id="57577.A0A2K3NZZ7"/>
<comment type="similarity">
    <text evidence="1">Belongs to the helicase family.</text>
</comment>
<keyword evidence="1" id="KW-0547">Nucleotide-binding</keyword>
<dbReference type="InterPro" id="IPR049163">
    <property type="entry name" value="Pif1-like_2B_dom"/>
</dbReference>
<dbReference type="PANTHER" id="PTHR10492">
    <property type="match status" value="1"/>
</dbReference>
<evidence type="ECO:0000259" key="2">
    <source>
        <dbReference type="Pfam" id="PF05970"/>
    </source>
</evidence>
<feature type="domain" description="DNA helicase Pif1-like DEAD-box helicase" evidence="2">
    <location>
        <begin position="889"/>
        <end position="975"/>
    </location>
</feature>
<comment type="cofactor">
    <cofactor evidence="1">
        <name>Mg(2+)</name>
        <dbReference type="ChEBI" id="CHEBI:18420"/>
    </cofactor>
</comment>
<feature type="domain" description="Helitron helicase-like" evidence="3">
    <location>
        <begin position="293"/>
        <end position="475"/>
    </location>
</feature>
<feature type="domain" description="DNA helicase Pif1-like 2B" evidence="4">
    <location>
        <begin position="1074"/>
        <end position="1120"/>
    </location>
</feature>
<dbReference type="CDD" id="cd18809">
    <property type="entry name" value="SF1_C_RecD"/>
    <property type="match status" value="1"/>
</dbReference>
<dbReference type="Proteomes" id="UP000236291">
    <property type="component" value="Unassembled WGS sequence"/>
</dbReference>
<dbReference type="Pfam" id="PF05970">
    <property type="entry name" value="PIF1"/>
    <property type="match status" value="1"/>
</dbReference>
<dbReference type="SUPFAM" id="SSF52540">
    <property type="entry name" value="P-loop containing nucleoside triphosphate hydrolases"/>
    <property type="match status" value="1"/>
</dbReference>
<dbReference type="InterPro" id="IPR025476">
    <property type="entry name" value="Helitron_helicase-like"/>
</dbReference>
<gene>
    <name evidence="5" type="ORF">L195_g005135</name>
</gene>
<keyword evidence="1" id="KW-0067">ATP-binding</keyword>
<dbReference type="ExpressionAtlas" id="A0A2K3NZZ7">
    <property type="expression patterns" value="baseline"/>
</dbReference>
<dbReference type="GO" id="GO:0000723">
    <property type="term" value="P:telomere maintenance"/>
    <property type="evidence" value="ECO:0007669"/>
    <property type="project" value="InterPro"/>
</dbReference>
<keyword evidence="1 5" id="KW-0347">Helicase</keyword>
<dbReference type="Pfam" id="PF14214">
    <property type="entry name" value="Helitron_like_N"/>
    <property type="match status" value="1"/>
</dbReference>
<comment type="caution">
    <text evidence="5">The sequence shown here is derived from an EMBL/GenBank/DDBJ whole genome shotgun (WGS) entry which is preliminary data.</text>
</comment>
<dbReference type="Pfam" id="PF21530">
    <property type="entry name" value="Pif1_2B_dom"/>
    <property type="match status" value="1"/>
</dbReference>
<evidence type="ECO:0000259" key="3">
    <source>
        <dbReference type="Pfam" id="PF14214"/>
    </source>
</evidence>
<accession>A0A2K3NZZ7</accession>
<keyword evidence="1" id="KW-0234">DNA repair</keyword>
<name>A0A2K3NZZ7_TRIPR</name>
<keyword evidence="1" id="KW-0378">Hydrolase</keyword>
<dbReference type="EMBL" id="ASHM01002618">
    <property type="protein sequence ID" value="PNY08607.1"/>
    <property type="molecule type" value="Genomic_DNA"/>
</dbReference>
<evidence type="ECO:0000313" key="5">
    <source>
        <dbReference type="EMBL" id="PNY08607.1"/>
    </source>
</evidence>
<comment type="catalytic activity">
    <reaction evidence="1">
        <text>ATP + H2O = ADP + phosphate + H(+)</text>
        <dbReference type="Rhea" id="RHEA:13065"/>
        <dbReference type="ChEBI" id="CHEBI:15377"/>
        <dbReference type="ChEBI" id="CHEBI:15378"/>
        <dbReference type="ChEBI" id="CHEBI:30616"/>
        <dbReference type="ChEBI" id="CHEBI:43474"/>
        <dbReference type="ChEBI" id="CHEBI:456216"/>
        <dbReference type="EC" id="5.6.2.3"/>
    </reaction>
</comment>
<keyword evidence="1" id="KW-0233">DNA recombination</keyword>
<proteinExistence type="inferred from homology"/>
<dbReference type="AlphaFoldDB" id="A0A2K3NZZ7"/>
<dbReference type="GO" id="GO:0016887">
    <property type="term" value="F:ATP hydrolysis activity"/>
    <property type="evidence" value="ECO:0007669"/>
    <property type="project" value="RHEA"/>
</dbReference>
<dbReference type="GO" id="GO:0006310">
    <property type="term" value="P:DNA recombination"/>
    <property type="evidence" value="ECO:0007669"/>
    <property type="project" value="UniProtKB-KW"/>
</dbReference>
<dbReference type="InterPro" id="IPR027417">
    <property type="entry name" value="P-loop_NTPase"/>
</dbReference>
<dbReference type="PANTHER" id="PTHR10492:SF101">
    <property type="entry name" value="ATP-DEPENDENT DNA HELICASE"/>
    <property type="match status" value="1"/>
</dbReference>
<evidence type="ECO:0000313" key="6">
    <source>
        <dbReference type="Proteomes" id="UP000236291"/>
    </source>
</evidence>
<organism evidence="5 6">
    <name type="scientific">Trifolium pratense</name>
    <name type="common">Red clover</name>
    <dbReference type="NCBI Taxonomy" id="57577"/>
    <lineage>
        <taxon>Eukaryota</taxon>
        <taxon>Viridiplantae</taxon>
        <taxon>Streptophyta</taxon>
        <taxon>Embryophyta</taxon>
        <taxon>Tracheophyta</taxon>
        <taxon>Spermatophyta</taxon>
        <taxon>Magnoliopsida</taxon>
        <taxon>eudicotyledons</taxon>
        <taxon>Gunneridae</taxon>
        <taxon>Pentapetalae</taxon>
        <taxon>rosids</taxon>
        <taxon>fabids</taxon>
        <taxon>Fabales</taxon>
        <taxon>Fabaceae</taxon>
        <taxon>Papilionoideae</taxon>
        <taxon>50 kb inversion clade</taxon>
        <taxon>NPAAA clade</taxon>
        <taxon>Hologalegina</taxon>
        <taxon>IRL clade</taxon>
        <taxon>Trifolieae</taxon>
        <taxon>Trifolium</taxon>
    </lineage>
</organism>
<dbReference type="GO" id="GO:0043139">
    <property type="term" value="F:5'-3' DNA helicase activity"/>
    <property type="evidence" value="ECO:0007669"/>
    <property type="project" value="UniProtKB-EC"/>
</dbReference>
<dbReference type="EC" id="5.6.2.3" evidence="1"/>
<reference evidence="5 6" key="1">
    <citation type="journal article" date="2014" name="Am. J. Bot.">
        <title>Genome assembly and annotation for red clover (Trifolium pratense; Fabaceae).</title>
        <authorList>
            <person name="Istvanek J."/>
            <person name="Jaros M."/>
            <person name="Krenek A."/>
            <person name="Repkova J."/>
        </authorList>
    </citation>
    <scope>NUCLEOTIDE SEQUENCE [LARGE SCALE GENOMIC DNA]</scope>
    <source>
        <strain evidence="6">cv. Tatra</strain>
        <tissue evidence="5">Young leaves</tissue>
    </source>
</reference>
<dbReference type="GO" id="GO:0006281">
    <property type="term" value="P:DNA repair"/>
    <property type="evidence" value="ECO:0007669"/>
    <property type="project" value="UniProtKB-KW"/>
</dbReference>
<sequence>MGVLVGDERGCFARQRRLERFLILKRKRGDVAFAGPVVKVRRGLRICSPTKRRKVAGSPGNTSGLAGSGCQTRNLNRYCFDAEQSALFRRCESQALLDIGDMDVACSDCGALVIGTLLPGEGFKPKFAQLYIYDTDNEVSNRLLHFRDHSSAHGLDPTLVADLLEVMDSYNKLVQSFRMVRDFCRVNSNVPVRLRLFQNRAFDARTYNVPAVDEIAALIVGDFDVSQDERDIVVRERGGLLQRIHETHSKYMPLQYPLLFPYGEDQYQEDIKLNRTTCSKSIKKRVRVSLREFIAYRLMERCVEDSVVFRGRRLFQQFIVDLYSMIESQRLSFIRSNQSNIRAGFLSSVEEAVSCGDVDASSIGSRVVLPSSFTGGRRYMFNNCQDAMAICKSYGYPDLFLTVTCNPKWEEIQRHLTKTGNYAPYRPDISCRVFRIKLAKMMKDFRKGHFFGRVIASLYFIEFQKRGLPHAHILLWLDPRDKLGSPSAIDSVICAELPDEQLFPKLFANVTEFMMHGPCGKARPGCPCMVDNRRRDHGVSVLKNEIRIDNRNVVPYNPKLIMKYKAHVNIEYCNKSNCIKYLFKYITKGVDRVTAALEVGDDETVDEIKQYYDCRYLSPCESIWRTFRFDIHDRRPAVLRLTFHLRDERRVVYRDDSNLSSVLNRNSNKNSMFMAWMEANRCYSYGRSLTYAQFPNKFTYDSDDRVWRPRKSGTTIGRLTFVTPSTRELYYMSLLLNVQVGCQNFEDIRTVLGVVYDSYREACAELRLLANDRQFLDAIDELSFVGSGIYLRKVFVMMLLGGSMGDPLNVWTRKWKILCDGLLYKHRRLLNKSDLVVSDENLQQLCLVEVEKYLRLNANELSYQSSDMLVEHNCLFQNLNSEQLVAYHDIINAVANNGKTVVFGGDFRQILPVIPRGSRADIVHATINSSPLWVGCKVFKLTQNMRLQFSDNETDNADLRRFGKWILDIGDGKLGCSEDGEAMVEIPQEFCIPSFGDPIGDIVSSTYPCFLDNIGNLGFLSGRAILAPTLEIVESVNDYAVSIIPGKEKEYLSCDSMCKCDEDIGIDRRWITTEFLNDIKCSGMPNHKLVLKVGVPIMLLRNIDVSSGLCNGTRLIVSELGNDIIGASIINGSHAGEKVFITRMDLIPSDANVSITFERRQFPFSVCYAMTINKSQGETLTNVGLYLPKPVFSHGQLYVVVSRVKSNRGLKILALDDNGRACNITKNVVYQKVFQKN</sequence>